<evidence type="ECO:0000256" key="1">
    <source>
        <dbReference type="SAM" id="Phobius"/>
    </source>
</evidence>
<name>A0A498KZI9_9EURY</name>
<reference evidence="2 3" key="1">
    <citation type="submission" date="2019-01" db="EMBL/GenBank/DDBJ databases">
        <title>Halorientalis sp. F13-25 a new haloarchaeum isolated from hypersaline water.</title>
        <authorList>
            <person name="Ana D.-V."/>
            <person name="Cristina S.-P."/>
            <person name="Antonio V."/>
        </authorList>
    </citation>
    <scope>NUCLEOTIDE SEQUENCE [LARGE SCALE GENOMIC DNA]</scope>
    <source>
        <strain evidence="2 3">F13-25</strain>
    </source>
</reference>
<dbReference type="Proteomes" id="UP000289691">
    <property type="component" value="Unassembled WGS sequence"/>
</dbReference>
<gene>
    <name evidence="2" type="ORF">EAF64_19880</name>
</gene>
<feature type="transmembrane region" description="Helical" evidence="1">
    <location>
        <begin position="111"/>
        <end position="129"/>
    </location>
</feature>
<sequence>MVGTVAGGLLHLFGGTAANFVEGLRSAEPGGGGAAASDGAAESGRALPASERNRRKFSKFYRAVGLFVASIVVLGAAAGRPRGISGTAATNDLVGLVFVFGALATRALFGGVGPGSLVVGAFGVLWYGVERSARGALIAGFVVAGLFVLLGASAGVVGFVVAGLYLTYYDYMARAATQYQWLTGQAGT</sequence>
<keyword evidence="1" id="KW-1133">Transmembrane helix</keyword>
<keyword evidence="1" id="KW-0472">Membrane</keyword>
<organism evidence="2 3">
    <name type="scientific">Halorientalis pallida</name>
    <dbReference type="NCBI Taxonomy" id="2479928"/>
    <lineage>
        <taxon>Archaea</taxon>
        <taxon>Methanobacteriati</taxon>
        <taxon>Methanobacteriota</taxon>
        <taxon>Stenosarchaea group</taxon>
        <taxon>Halobacteria</taxon>
        <taxon>Halobacteriales</taxon>
        <taxon>Haloarculaceae</taxon>
        <taxon>Halorientalis</taxon>
    </lineage>
</organism>
<dbReference type="RefSeq" id="WP_129070727.1">
    <property type="nucleotide sequence ID" value="NZ_RDFA01000010.1"/>
</dbReference>
<accession>A0A498KZI9</accession>
<feature type="transmembrane region" description="Helical" evidence="1">
    <location>
        <begin position="60"/>
        <end position="78"/>
    </location>
</feature>
<protein>
    <submittedName>
        <fullName evidence="2">Uncharacterized protein</fullName>
    </submittedName>
</protein>
<feature type="transmembrane region" description="Helical" evidence="1">
    <location>
        <begin position="135"/>
        <end position="168"/>
    </location>
</feature>
<evidence type="ECO:0000313" key="3">
    <source>
        <dbReference type="Proteomes" id="UP000289691"/>
    </source>
</evidence>
<comment type="caution">
    <text evidence="2">The sequence shown here is derived from an EMBL/GenBank/DDBJ whole genome shotgun (WGS) entry which is preliminary data.</text>
</comment>
<keyword evidence="1" id="KW-0812">Transmembrane</keyword>
<proteinExistence type="predicted"/>
<evidence type="ECO:0000313" key="2">
    <source>
        <dbReference type="EMBL" id="RXK46340.1"/>
    </source>
</evidence>
<dbReference type="EMBL" id="RDFA01000010">
    <property type="protein sequence ID" value="RXK46340.1"/>
    <property type="molecule type" value="Genomic_DNA"/>
</dbReference>
<keyword evidence="3" id="KW-1185">Reference proteome</keyword>
<dbReference type="AlphaFoldDB" id="A0A498KZI9"/>